<protein>
    <recommendedName>
        <fullName evidence="3">GatB/YqeY domain-containing protein</fullName>
    </recommendedName>
</protein>
<evidence type="ECO:0008006" key="3">
    <source>
        <dbReference type="Google" id="ProtNLM"/>
    </source>
</evidence>
<dbReference type="Proteomes" id="UP000254764">
    <property type="component" value="Unassembled WGS sequence"/>
</dbReference>
<evidence type="ECO:0000313" key="1">
    <source>
        <dbReference type="EMBL" id="SSC64513.1"/>
    </source>
</evidence>
<dbReference type="GO" id="GO:0016884">
    <property type="term" value="F:carbon-nitrogen ligase activity, with glutamine as amido-N-donor"/>
    <property type="evidence" value="ECO:0007669"/>
    <property type="project" value="InterPro"/>
</dbReference>
<name>A0A376AAM7_9HYPH</name>
<organism evidence="1 2">
    <name type="scientific">Ciceribacter selenitireducens ATCC BAA-1503</name>
    <dbReference type="NCBI Taxonomy" id="1336235"/>
    <lineage>
        <taxon>Bacteria</taxon>
        <taxon>Pseudomonadati</taxon>
        <taxon>Pseudomonadota</taxon>
        <taxon>Alphaproteobacteria</taxon>
        <taxon>Hyphomicrobiales</taxon>
        <taxon>Rhizobiaceae</taxon>
        <taxon>Ciceribacter</taxon>
    </lineage>
</organism>
<dbReference type="SUPFAM" id="SSF89095">
    <property type="entry name" value="GatB/YqeY motif"/>
    <property type="match status" value="1"/>
</dbReference>
<keyword evidence="2" id="KW-1185">Reference proteome</keyword>
<dbReference type="PANTHER" id="PTHR28055:SF1">
    <property type="entry name" value="ALTERED INHERITANCE OF MITOCHONDRIA PROTEIN 41, MITOCHONDRIAL"/>
    <property type="match status" value="1"/>
</dbReference>
<dbReference type="PANTHER" id="PTHR28055">
    <property type="entry name" value="ALTERED INHERITANCE OF MITOCHONDRIA PROTEIN 41, MITOCHONDRIAL"/>
    <property type="match status" value="1"/>
</dbReference>
<dbReference type="InterPro" id="IPR019004">
    <property type="entry name" value="YqeY/Aim41"/>
</dbReference>
<gene>
    <name evidence="1" type="ORF">RHIZ70_221</name>
</gene>
<dbReference type="InterPro" id="IPR042184">
    <property type="entry name" value="YqeY/Aim41_N"/>
</dbReference>
<dbReference type="Gene3D" id="1.10.10.410">
    <property type="match status" value="1"/>
</dbReference>
<dbReference type="InterPro" id="IPR003789">
    <property type="entry name" value="Asn/Gln_tRNA_amidoTrase-B-like"/>
</dbReference>
<evidence type="ECO:0000313" key="2">
    <source>
        <dbReference type="Proteomes" id="UP000254764"/>
    </source>
</evidence>
<dbReference type="Pfam" id="PF09424">
    <property type="entry name" value="YqeY"/>
    <property type="match status" value="1"/>
</dbReference>
<reference evidence="2" key="1">
    <citation type="submission" date="2018-07" db="EMBL/GenBank/DDBJ databases">
        <authorList>
            <person name="Peiro R."/>
            <person name="Begona"/>
            <person name="Cbmso G."/>
            <person name="Lopez M."/>
            <person name="Gonzalez S."/>
        </authorList>
    </citation>
    <scope>NUCLEOTIDE SEQUENCE [LARGE SCALE GENOMIC DNA]</scope>
</reference>
<accession>A0A376AAM7</accession>
<dbReference type="Gene3D" id="1.10.1510.10">
    <property type="entry name" value="Uncharacterised protein YqeY/AIM41 PF09424, N-terminal domain"/>
    <property type="match status" value="1"/>
</dbReference>
<dbReference type="AlphaFoldDB" id="A0A376AAM7"/>
<dbReference type="STRING" id="1336235.GCA_000518785_00739"/>
<dbReference type="InterPro" id="IPR023168">
    <property type="entry name" value="GatB_Yqey_C_2"/>
</dbReference>
<proteinExistence type="predicted"/>
<sequence length="176" mass="20078">MSPAEMTRKSHNWRSPQAGCSMEIEEMMRDRLTDVMKESLKAKDVRRTSTVRLIQTAIKDRDIANRGVGKDPVTDDEIMQILMKMIKQRDESAQIYADNGRPELAEQERQEICIIKSFMPEQLPEEKVRELCASVITETGAQGLRDMGKCMNTLKERYPGQIDFAKASGVVKDLLK</sequence>
<dbReference type="EMBL" id="UEYP01000011">
    <property type="protein sequence ID" value="SSC64513.1"/>
    <property type="molecule type" value="Genomic_DNA"/>
</dbReference>